<comment type="caution">
    <text evidence="6">The sequence shown here is derived from an EMBL/GenBank/DDBJ whole genome shotgun (WGS) entry which is preliminary data.</text>
</comment>
<dbReference type="Gene3D" id="1.20.58.460">
    <property type="entry name" value="Hyaluronidase post-catalytic domain-like"/>
    <property type="match status" value="1"/>
</dbReference>
<evidence type="ECO:0000256" key="1">
    <source>
        <dbReference type="ARBA" id="ARBA00022801"/>
    </source>
</evidence>
<evidence type="ECO:0000259" key="4">
    <source>
        <dbReference type="PROSITE" id="PS50022"/>
    </source>
</evidence>
<dbReference type="PANTHER" id="PTHR13170">
    <property type="entry name" value="O-GLCNACASE"/>
    <property type="match status" value="1"/>
</dbReference>
<name>A0ABR5A121_9BACL</name>
<dbReference type="InterPro" id="IPR049019">
    <property type="entry name" value="NagJ-like_helical"/>
</dbReference>
<evidence type="ECO:0000313" key="6">
    <source>
        <dbReference type="EMBL" id="KIL34255.1"/>
    </source>
</evidence>
<dbReference type="InterPro" id="IPR011496">
    <property type="entry name" value="O-GlcNAcase_cat"/>
</dbReference>
<dbReference type="PROSITE" id="PS50022">
    <property type="entry name" value="FA58C_3"/>
    <property type="match status" value="1"/>
</dbReference>
<dbReference type="InterPro" id="IPR017853">
    <property type="entry name" value="GH"/>
</dbReference>
<protein>
    <recommendedName>
        <fullName evidence="8">F5/8 type C domain-containing protein</fullName>
    </recommendedName>
</protein>
<reference evidence="6 7" key="1">
    <citation type="submission" date="2014-12" db="EMBL/GenBank/DDBJ databases">
        <title>Draft genome sequence of Cohnella kolymensis strain B-2846.</title>
        <authorList>
            <person name="Karlyshev A.V."/>
            <person name="Kudryashova E.B."/>
        </authorList>
    </citation>
    <scope>NUCLEOTIDE SEQUENCE [LARGE SCALE GENOMIC DNA]</scope>
    <source>
        <strain evidence="6 7">VKM B-2846</strain>
    </source>
</reference>
<dbReference type="Gene3D" id="3.30.379.10">
    <property type="entry name" value="Chitobiase/beta-hexosaminidase domain 2-like"/>
    <property type="match status" value="1"/>
</dbReference>
<dbReference type="SUPFAM" id="SSF49785">
    <property type="entry name" value="Galactose-binding domain-like"/>
    <property type="match status" value="1"/>
</dbReference>
<dbReference type="InterPro" id="IPR051822">
    <property type="entry name" value="Glycosyl_Hydrolase_84"/>
</dbReference>
<organism evidence="6 7">
    <name type="scientific">Cohnella kolymensis</name>
    <dbReference type="NCBI Taxonomy" id="1590652"/>
    <lineage>
        <taxon>Bacteria</taxon>
        <taxon>Bacillati</taxon>
        <taxon>Bacillota</taxon>
        <taxon>Bacilli</taxon>
        <taxon>Bacillales</taxon>
        <taxon>Paenibacillaceae</taxon>
        <taxon>Cohnella</taxon>
    </lineage>
</organism>
<dbReference type="PROSITE" id="PS52009">
    <property type="entry name" value="GH84"/>
    <property type="match status" value="1"/>
</dbReference>
<feature type="domain" description="F5/8 type C" evidence="4">
    <location>
        <begin position="697"/>
        <end position="843"/>
    </location>
</feature>
<evidence type="ECO:0008006" key="8">
    <source>
        <dbReference type="Google" id="ProtNLM"/>
    </source>
</evidence>
<dbReference type="SUPFAM" id="SSF51445">
    <property type="entry name" value="(Trans)glycosidases"/>
    <property type="match status" value="1"/>
</dbReference>
<feature type="domain" description="GH84" evidence="5">
    <location>
        <begin position="161"/>
        <end position="441"/>
    </location>
</feature>
<keyword evidence="2 3" id="KW-0326">Glycosidase</keyword>
<dbReference type="Gene3D" id="2.60.120.260">
    <property type="entry name" value="Galactose-binding domain-like"/>
    <property type="match status" value="1"/>
</dbReference>
<dbReference type="InterPro" id="IPR015882">
    <property type="entry name" value="HEX_bac_N"/>
</dbReference>
<sequence>MNRSKGGEPLISPTPKSVQVLGNGFQLPRSIGLVKGEETEGAVVSELQEILKSFGIEAVKVSNYDDKKPSAPVTIWLGSLKDAKQFEQSYKVEFKDLPAGLPAEGYVVSSFRGDHGKHILLSGADADGIYYAVQTFRQIVTSASGRVWMPEISINDSPAMPVRGIIEGFYGKPWTYENRLGMLDFMGKHKMNTYVYAPKDDPYHRDKWRTPYPQEELAKLGKLVNAAKAKHVDFVFTVSPGMDVCYSSDQDFQALVDKAQAMWDLGVRDYALLLDDITLQMNCEQDERNFGVSASPAASAQAHLLNRFLHEFIEKHPGAAPLITVPTEYYQSDSSPYRETFAASVNPDILVYWTGFNITPAQITSEEADRIASIFKHELLIWDNYPVTDYIPQRVLLGPLEGRDADLAEHHVHGLTANPMEHAEASKIALYTTADYTWNPGAYDPMKSWSNSLREFGGTAEDALRTFADNNQSSILRAEESPVLNARIQQYWIAFEAGDATAQMQALQAEFKKLEQLPKSLQLIGNKNFLNEMQPWILKLHHYGIAGQIALDMLAAMKAGDKELALHYRTALTEEMKRDTVDVLVPANRSSSRILNGINRERGESELIQYTPEYGNRTGTNEWGYEITVVDGKVVKEGGNNNIIPDNGYVLSLHYEKWLQENAIIGAKVSIDNGVVTISVDKGTYPVPNKKVAAQGVIDSFLGKATQMYDFWGSGGNAVQPLTSMGTWDVYVPQNMVDGDSQTYYWSNAAPRIGDYVGINLGKLTTISKIHFMMGDGQSSDYIHRGALEISTDGLSWQAIGTYIDQPEISVELPAGTQAKFIRFKAIDSQIEWVQVREWVIVQGNPQ</sequence>
<keyword evidence="7" id="KW-1185">Reference proteome</keyword>
<feature type="active site" description="Proton donor" evidence="3">
    <location>
        <position position="276"/>
    </location>
</feature>
<proteinExistence type="inferred from homology"/>
<keyword evidence="1 3" id="KW-0378">Hydrolase</keyword>
<dbReference type="InterPro" id="IPR000421">
    <property type="entry name" value="FA58C"/>
</dbReference>
<dbReference type="Proteomes" id="UP000054526">
    <property type="component" value="Unassembled WGS sequence"/>
</dbReference>
<dbReference type="Gene3D" id="3.20.20.80">
    <property type="entry name" value="Glycosidases"/>
    <property type="match status" value="1"/>
</dbReference>
<evidence type="ECO:0000256" key="2">
    <source>
        <dbReference type="ARBA" id="ARBA00023295"/>
    </source>
</evidence>
<dbReference type="Pfam" id="PF21774">
    <property type="entry name" value="NagJ_C"/>
    <property type="match status" value="1"/>
</dbReference>
<gene>
    <name evidence="6" type="ORF">SD71_20970</name>
</gene>
<dbReference type="SUPFAM" id="SSF140657">
    <property type="entry name" value="Hyaluronidase post-catalytic domain-like"/>
    <property type="match status" value="1"/>
</dbReference>
<dbReference type="Pfam" id="PF07555">
    <property type="entry name" value="NAGidase"/>
    <property type="match status" value="1"/>
</dbReference>
<dbReference type="InterPro" id="IPR008979">
    <property type="entry name" value="Galactose-bd-like_sf"/>
</dbReference>
<evidence type="ECO:0000256" key="3">
    <source>
        <dbReference type="PROSITE-ProRule" id="PRU01353"/>
    </source>
</evidence>
<dbReference type="Pfam" id="PF02838">
    <property type="entry name" value="Glyco_hydro_20b"/>
    <property type="match status" value="1"/>
</dbReference>
<evidence type="ECO:0000259" key="5">
    <source>
        <dbReference type="PROSITE" id="PS52009"/>
    </source>
</evidence>
<dbReference type="Pfam" id="PF00754">
    <property type="entry name" value="F5_F8_type_C"/>
    <property type="match status" value="1"/>
</dbReference>
<dbReference type="InterPro" id="IPR029018">
    <property type="entry name" value="Hex-like_dom2"/>
</dbReference>
<dbReference type="PANTHER" id="PTHR13170:SF16">
    <property type="entry name" value="PROTEIN O-GLCNACASE"/>
    <property type="match status" value="1"/>
</dbReference>
<evidence type="ECO:0000313" key="7">
    <source>
        <dbReference type="Proteomes" id="UP000054526"/>
    </source>
</evidence>
<dbReference type="SUPFAM" id="SSF55545">
    <property type="entry name" value="beta-N-acetylhexosaminidase-like domain"/>
    <property type="match status" value="1"/>
</dbReference>
<comment type="similarity">
    <text evidence="3">Belongs to the glycosyl hydrolase 84 family.</text>
</comment>
<dbReference type="EMBL" id="JXAL01000034">
    <property type="protein sequence ID" value="KIL34255.1"/>
    <property type="molecule type" value="Genomic_DNA"/>
</dbReference>
<accession>A0ABR5A121</accession>